<organism evidence="9 10">
    <name type="scientific">Phomopsis amygdali</name>
    <name type="common">Fusicoccum amygdali</name>
    <dbReference type="NCBI Taxonomy" id="1214568"/>
    <lineage>
        <taxon>Eukaryota</taxon>
        <taxon>Fungi</taxon>
        <taxon>Dikarya</taxon>
        <taxon>Ascomycota</taxon>
        <taxon>Pezizomycotina</taxon>
        <taxon>Sordariomycetes</taxon>
        <taxon>Sordariomycetidae</taxon>
        <taxon>Diaporthales</taxon>
        <taxon>Diaporthaceae</taxon>
        <taxon>Diaporthe</taxon>
    </lineage>
</organism>
<dbReference type="SUPFAM" id="SSF53383">
    <property type="entry name" value="PLP-dependent transferases"/>
    <property type="match status" value="1"/>
</dbReference>
<dbReference type="InterPro" id="IPR015422">
    <property type="entry name" value="PyrdxlP-dep_Trfase_small"/>
</dbReference>
<comment type="similarity">
    <text evidence="2">Belongs to the class-I pyridoxal-phosphate-dependent aminotransferase family.</text>
</comment>
<evidence type="ECO:0000256" key="6">
    <source>
        <dbReference type="ARBA" id="ARBA00022898"/>
    </source>
</evidence>
<dbReference type="InterPro" id="IPR004838">
    <property type="entry name" value="NHTrfase_class1_PyrdxlP-BS"/>
</dbReference>
<dbReference type="EMBL" id="JAUJFL010000002">
    <property type="protein sequence ID" value="KAK2611851.1"/>
    <property type="molecule type" value="Genomic_DNA"/>
</dbReference>
<dbReference type="Gene3D" id="3.40.640.10">
    <property type="entry name" value="Type I PLP-dependent aspartate aminotransferase-like (Major domain)"/>
    <property type="match status" value="1"/>
</dbReference>
<evidence type="ECO:0000313" key="10">
    <source>
        <dbReference type="Proteomes" id="UP001265746"/>
    </source>
</evidence>
<dbReference type="PROSITE" id="PS00105">
    <property type="entry name" value="AA_TRANSFER_CLASS_1"/>
    <property type="match status" value="1"/>
</dbReference>
<dbReference type="InterPro" id="IPR015421">
    <property type="entry name" value="PyrdxlP-dep_Trfase_major"/>
</dbReference>
<keyword evidence="6" id="KW-0663">Pyridoxal phosphate</keyword>
<dbReference type="CDD" id="cd00609">
    <property type="entry name" value="AAT_like"/>
    <property type="match status" value="1"/>
</dbReference>
<dbReference type="InterPro" id="IPR015424">
    <property type="entry name" value="PyrdxlP-dep_Trfase"/>
</dbReference>
<name>A0AAD9SNU0_PHOAM</name>
<dbReference type="FunFam" id="3.90.1150.10:FF:000001">
    <property type="entry name" value="Aspartate aminotransferase"/>
    <property type="match status" value="1"/>
</dbReference>
<dbReference type="GO" id="GO:0030170">
    <property type="term" value="F:pyridoxal phosphate binding"/>
    <property type="evidence" value="ECO:0007669"/>
    <property type="project" value="InterPro"/>
</dbReference>
<dbReference type="PANTHER" id="PTHR11879:SF20">
    <property type="entry name" value="ASPARTATE AMINOTRANSFERASE"/>
    <property type="match status" value="1"/>
</dbReference>
<dbReference type="FunFam" id="3.40.640.10:FF:000066">
    <property type="entry name" value="Aspartate aminotransferase"/>
    <property type="match status" value="1"/>
</dbReference>
<gene>
    <name evidence="9" type="ORF">N8I77_005172</name>
</gene>
<evidence type="ECO:0000256" key="2">
    <source>
        <dbReference type="ARBA" id="ARBA00007441"/>
    </source>
</evidence>
<accession>A0AAD9SNU0</accession>
<feature type="domain" description="Aminotransferase class I/classII large" evidence="8">
    <location>
        <begin position="36"/>
        <end position="402"/>
    </location>
</feature>
<dbReference type="PRINTS" id="PR00799">
    <property type="entry name" value="TRANSAMINASE"/>
</dbReference>
<protein>
    <recommendedName>
        <fullName evidence="7">Aspartate aminotransferase</fullName>
        <ecNumber evidence="7">2.6.1.1</ecNumber>
    </recommendedName>
</protein>
<dbReference type="Proteomes" id="UP001265746">
    <property type="component" value="Unassembled WGS sequence"/>
</dbReference>
<dbReference type="EC" id="2.6.1.1" evidence="7"/>
<dbReference type="NCBIfam" id="NF006719">
    <property type="entry name" value="PRK09257.1"/>
    <property type="match status" value="1"/>
</dbReference>
<dbReference type="PANTHER" id="PTHR11879">
    <property type="entry name" value="ASPARTATE AMINOTRANSFERASE"/>
    <property type="match status" value="1"/>
</dbReference>
<dbReference type="Pfam" id="PF00155">
    <property type="entry name" value="Aminotran_1_2"/>
    <property type="match status" value="1"/>
</dbReference>
<comment type="caution">
    <text evidence="9">The sequence shown here is derived from an EMBL/GenBank/DDBJ whole genome shotgun (WGS) entry which is preliminary data.</text>
</comment>
<dbReference type="Gene3D" id="3.90.1150.10">
    <property type="entry name" value="Aspartate Aminotransferase, domain 1"/>
    <property type="match status" value="1"/>
</dbReference>
<dbReference type="AlphaFoldDB" id="A0AAD9SNU0"/>
<evidence type="ECO:0000313" key="9">
    <source>
        <dbReference type="EMBL" id="KAK2611851.1"/>
    </source>
</evidence>
<comment type="miscellaneous">
    <text evidence="7">In eukaryotes there are cytoplasmic, mitochondrial and chloroplastic isozymes.</text>
</comment>
<dbReference type="GO" id="GO:0005829">
    <property type="term" value="C:cytosol"/>
    <property type="evidence" value="ECO:0007669"/>
    <property type="project" value="TreeGrafter"/>
</dbReference>
<reference evidence="9" key="1">
    <citation type="submission" date="2023-06" db="EMBL/GenBank/DDBJ databases">
        <authorList>
            <person name="Noh H."/>
        </authorList>
    </citation>
    <scope>NUCLEOTIDE SEQUENCE</scope>
    <source>
        <strain evidence="9">DUCC20226</strain>
    </source>
</reference>
<keyword evidence="5 7" id="KW-0808">Transferase</keyword>
<keyword evidence="10" id="KW-1185">Reference proteome</keyword>
<dbReference type="GO" id="GO:0006532">
    <property type="term" value="P:aspartate biosynthetic process"/>
    <property type="evidence" value="ECO:0007669"/>
    <property type="project" value="TreeGrafter"/>
</dbReference>
<sequence>MGSLGQSTSVFSSIKAIPYDEAYQVTAALAADKTPTKVDLGAGVYKDENGLPWTLPSVKEAIARLPDDHTYLPQSGFPPFLNGARSLMFGDLPNDQDARLSSIQTASGSHACHAGAIFLIKNGLKPKNVFISDPSWMNHALIWECADSTVTRKLYPYYHAATRSLDFEGMIASLEKSQPGDVVILQACAHNPTGLDPTKEQWVAIADICERKKLFPFFDSAYQGFASGNFDDDAWAIRYFASRPSMEMAVAQSFSKNFGLYGERVGALHILASEPGVKPAVQSQLVRVLRSEISSGTAFGSRVAAEVLDHSELKTRFLEENKKMSSRIKSMRAALVVELERLGTPGDWSHITNQIGMFSYTGLTAQQVQELRQKHHIYLFSSGRASIAGLNSNNVARVAAAINSVVLEKTQGH</sequence>
<evidence type="ECO:0000256" key="4">
    <source>
        <dbReference type="ARBA" id="ARBA00022576"/>
    </source>
</evidence>
<dbReference type="InterPro" id="IPR000796">
    <property type="entry name" value="Asp_trans"/>
</dbReference>
<dbReference type="InterPro" id="IPR004839">
    <property type="entry name" value="Aminotransferase_I/II_large"/>
</dbReference>
<comment type="cofactor">
    <cofactor evidence="1">
        <name>pyridoxal 5'-phosphate</name>
        <dbReference type="ChEBI" id="CHEBI:597326"/>
    </cofactor>
</comment>
<proteinExistence type="inferred from homology"/>
<comment type="subunit">
    <text evidence="3 7">Homodimer.</text>
</comment>
<evidence type="ECO:0000256" key="3">
    <source>
        <dbReference type="ARBA" id="ARBA00011738"/>
    </source>
</evidence>
<evidence type="ECO:0000256" key="5">
    <source>
        <dbReference type="ARBA" id="ARBA00022679"/>
    </source>
</evidence>
<evidence type="ECO:0000256" key="1">
    <source>
        <dbReference type="ARBA" id="ARBA00001933"/>
    </source>
</evidence>
<evidence type="ECO:0000259" key="8">
    <source>
        <dbReference type="Pfam" id="PF00155"/>
    </source>
</evidence>
<evidence type="ECO:0000256" key="7">
    <source>
        <dbReference type="RuleBase" id="RU000480"/>
    </source>
</evidence>
<keyword evidence="4 7" id="KW-0032">Aminotransferase</keyword>
<dbReference type="GO" id="GO:0004069">
    <property type="term" value="F:L-aspartate:2-oxoglutarate aminotransferase activity"/>
    <property type="evidence" value="ECO:0007669"/>
    <property type="project" value="UniProtKB-EC"/>
</dbReference>
<comment type="catalytic activity">
    <reaction evidence="7">
        <text>L-aspartate + 2-oxoglutarate = oxaloacetate + L-glutamate</text>
        <dbReference type="Rhea" id="RHEA:21824"/>
        <dbReference type="ChEBI" id="CHEBI:16452"/>
        <dbReference type="ChEBI" id="CHEBI:16810"/>
        <dbReference type="ChEBI" id="CHEBI:29985"/>
        <dbReference type="ChEBI" id="CHEBI:29991"/>
        <dbReference type="EC" id="2.6.1.1"/>
    </reaction>
</comment>